<name>A0AAD5T8Q6_9FUNG</name>
<dbReference type="PROSITE" id="PS50002">
    <property type="entry name" value="SH3"/>
    <property type="match status" value="1"/>
</dbReference>
<comment type="caution">
    <text evidence="5">The sequence shown here is derived from an EMBL/GenBank/DDBJ whole genome shotgun (WGS) entry which is preliminary data.</text>
</comment>
<reference evidence="5" key="1">
    <citation type="submission" date="2020-05" db="EMBL/GenBank/DDBJ databases">
        <title>Phylogenomic resolution of chytrid fungi.</title>
        <authorList>
            <person name="Stajich J.E."/>
            <person name="Amses K."/>
            <person name="Simmons R."/>
            <person name="Seto K."/>
            <person name="Myers J."/>
            <person name="Bonds A."/>
            <person name="Quandt C.A."/>
            <person name="Barry K."/>
            <person name="Liu P."/>
            <person name="Grigoriev I."/>
            <person name="Longcore J.E."/>
            <person name="James T.Y."/>
        </authorList>
    </citation>
    <scope>NUCLEOTIDE SEQUENCE</scope>
    <source>
        <strain evidence="5">JEL0513</strain>
    </source>
</reference>
<dbReference type="InterPro" id="IPR035992">
    <property type="entry name" value="Ricin_B-like_lectins"/>
</dbReference>
<evidence type="ECO:0000313" key="5">
    <source>
        <dbReference type="EMBL" id="KAJ3137434.1"/>
    </source>
</evidence>
<gene>
    <name evidence="5" type="ORF">HK100_000647</name>
</gene>
<dbReference type="SUPFAM" id="SSF50044">
    <property type="entry name" value="SH3-domain"/>
    <property type="match status" value="1"/>
</dbReference>
<evidence type="ECO:0000256" key="3">
    <source>
        <dbReference type="SAM" id="MobiDB-lite"/>
    </source>
</evidence>
<dbReference type="SUPFAM" id="SSF50370">
    <property type="entry name" value="Ricin B-like lectins"/>
    <property type="match status" value="1"/>
</dbReference>
<feature type="region of interest" description="Disordered" evidence="3">
    <location>
        <begin position="214"/>
        <end position="246"/>
    </location>
</feature>
<proteinExistence type="predicted"/>
<dbReference type="Pfam" id="PF00018">
    <property type="entry name" value="SH3_1"/>
    <property type="match status" value="1"/>
</dbReference>
<dbReference type="InterPro" id="IPR036028">
    <property type="entry name" value="SH3-like_dom_sf"/>
</dbReference>
<evidence type="ECO:0000313" key="6">
    <source>
        <dbReference type="Proteomes" id="UP001211907"/>
    </source>
</evidence>
<feature type="compositionally biased region" description="Low complexity" evidence="3">
    <location>
        <begin position="225"/>
        <end position="246"/>
    </location>
</feature>
<keyword evidence="6" id="KW-1185">Reference proteome</keyword>
<feature type="domain" description="SH3" evidence="4">
    <location>
        <begin position="129"/>
        <end position="188"/>
    </location>
</feature>
<evidence type="ECO:0000259" key="4">
    <source>
        <dbReference type="PROSITE" id="PS50002"/>
    </source>
</evidence>
<organism evidence="5 6">
    <name type="scientific">Physocladia obscura</name>
    <dbReference type="NCBI Taxonomy" id="109957"/>
    <lineage>
        <taxon>Eukaryota</taxon>
        <taxon>Fungi</taxon>
        <taxon>Fungi incertae sedis</taxon>
        <taxon>Chytridiomycota</taxon>
        <taxon>Chytridiomycota incertae sedis</taxon>
        <taxon>Chytridiomycetes</taxon>
        <taxon>Chytridiales</taxon>
        <taxon>Chytriomycetaceae</taxon>
        <taxon>Physocladia</taxon>
    </lineage>
</organism>
<feature type="compositionally biased region" description="Polar residues" evidence="3">
    <location>
        <begin position="119"/>
        <end position="129"/>
    </location>
</feature>
<dbReference type="InterPro" id="IPR050384">
    <property type="entry name" value="Endophilin_SH3RF"/>
</dbReference>
<evidence type="ECO:0000256" key="1">
    <source>
        <dbReference type="ARBA" id="ARBA00022443"/>
    </source>
</evidence>
<dbReference type="Proteomes" id="UP001211907">
    <property type="component" value="Unassembled WGS sequence"/>
</dbReference>
<evidence type="ECO:0000256" key="2">
    <source>
        <dbReference type="PROSITE-ProRule" id="PRU00192"/>
    </source>
</evidence>
<dbReference type="EMBL" id="JADGJH010000113">
    <property type="protein sequence ID" value="KAJ3137434.1"/>
    <property type="molecule type" value="Genomic_DNA"/>
</dbReference>
<feature type="compositionally biased region" description="Low complexity" evidence="3">
    <location>
        <begin position="107"/>
        <end position="118"/>
    </location>
</feature>
<dbReference type="InterPro" id="IPR001452">
    <property type="entry name" value="SH3_domain"/>
</dbReference>
<dbReference type="Gene3D" id="2.30.30.40">
    <property type="entry name" value="SH3 Domains"/>
    <property type="match status" value="1"/>
</dbReference>
<protein>
    <recommendedName>
        <fullName evidence="4">SH3 domain-containing protein</fullName>
    </recommendedName>
</protein>
<dbReference type="PANTHER" id="PTHR14167:SF116">
    <property type="entry name" value="CAP, ISOFORM AC"/>
    <property type="match status" value="1"/>
</dbReference>
<dbReference type="PANTHER" id="PTHR14167">
    <property type="entry name" value="SH3 DOMAIN-CONTAINING"/>
    <property type="match status" value="1"/>
</dbReference>
<feature type="region of interest" description="Disordered" evidence="3">
    <location>
        <begin position="107"/>
        <end position="129"/>
    </location>
</feature>
<keyword evidence="1 2" id="KW-0728">SH3 domain</keyword>
<dbReference type="SMART" id="SM00326">
    <property type="entry name" value="SH3"/>
    <property type="match status" value="1"/>
</dbReference>
<sequence length="434" mass="46299">MMERGGFREHLIEVTVLHINALFRFNVIDGATHESLVTTLEAATAKATLSSSSLPATTIPTPTPTARLNENNNKTFAHRVSAVPSPLLALSASPLPVVSAIPSISSHSPSATASPLSSRKPSLSAAPTNAPQIRIATKDFLTGVDGDLAFKIGDMIEVIAEVDENWMSGTFQGRTGIFPTNFTEPRAPKTIAPSNSRPILPLSPKPPLTTISHLNNPPHPPPLTSKPTSKIASSTHAANTATNNTNNTFSTASLSSSLSSYNAFTTPSRPSVAGSIFSTTSSIPQPQPPTAASTTHQFFYLRSKANGNVLGVEMGLTSMVTHDSPILVVPLTSKNTEPLLLRRDDTGTLITPSNLAVDVRVGEWMNGGTVVLAKRVPPAGVPEGAFHQRWEVGSDGAVRSVDRNFQLVEDYGRAVIWEGDVELEEQRWEMIPLQ</sequence>
<dbReference type="AlphaFoldDB" id="A0AAD5T8Q6"/>
<accession>A0AAD5T8Q6</accession>